<proteinExistence type="predicted"/>
<dbReference type="Proteomes" id="UP000254711">
    <property type="component" value="Unassembled WGS sequence"/>
</dbReference>
<dbReference type="SMART" id="SM00972">
    <property type="entry name" value="SCPU"/>
    <property type="match status" value="2"/>
</dbReference>
<reference evidence="2 3" key="1">
    <citation type="submission" date="2018-07" db="EMBL/GenBank/DDBJ databases">
        <title>Dyella solisilvae sp. nov., isolated from the pine and broad-leaved mixed forest soil.</title>
        <authorList>
            <person name="Gao Z."/>
            <person name="Qiu L."/>
        </authorList>
    </citation>
    <scope>NUCLEOTIDE SEQUENCE [LARGE SCALE GENOMIC DNA]</scope>
    <source>
        <strain evidence="2 3">DHG54</strain>
    </source>
</reference>
<evidence type="ECO:0000259" key="1">
    <source>
        <dbReference type="Pfam" id="PF05229"/>
    </source>
</evidence>
<gene>
    <name evidence="2" type="ORF">DVT68_18810</name>
</gene>
<sequence length="339" mass="36359">MDRPRRVAVPLKWFRARCRHDWVCLLVLALLALIPQPGRAQSCYVSGSFGMNFGAVTRNGGSSSSDVDIECSPDYTGANRTFYYRVCMYMGPGASSAGQPTRRMTNYNGSYLNYDLFADPAHTQLIGDVGSTFNYQVESVVPPGAVVALHDFVYGLVYPNQSVPASYQYQEVGILGTVRYRYNTVSGSTSPDCSSGGLGGGTTTFNTSGVLATFENSCTVTATDLDFGQVSTPTQAVNGLSTILVQCPANTTWQVGLDNGLNYNAGLRRMSGQGNFVSYQLYRDASRTQVWGNTPDAMSTGATDASGNPVDITVYGQVSAQPDAPAGQYADTVVVTLYY</sequence>
<comment type="caution">
    <text evidence="2">The sequence shown here is derived from an EMBL/GenBank/DDBJ whole genome shotgun (WGS) entry which is preliminary data.</text>
</comment>
<feature type="domain" description="Spore coat protein U/FanG" evidence="1">
    <location>
        <begin position="207"/>
        <end position="336"/>
    </location>
</feature>
<dbReference type="EMBL" id="QQSY01000007">
    <property type="protein sequence ID" value="RDI97127.1"/>
    <property type="molecule type" value="Genomic_DNA"/>
</dbReference>
<feature type="domain" description="Spore coat protein U/FanG" evidence="1">
    <location>
        <begin position="40"/>
        <end position="166"/>
    </location>
</feature>
<evidence type="ECO:0000313" key="3">
    <source>
        <dbReference type="Proteomes" id="UP000254711"/>
    </source>
</evidence>
<dbReference type="InterPro" id="IPR007893">
    <property type="entry name" value="Spore_coat_U/FanG"/>
</dbReference>
<dbReference type="PANTHER" id="PTHR37089">
    <property type="entry name" value="PROTEIN U-RELATED"/>
    <property type="match status" value="1"/>
</dbReference>
<dbReference type="InterPro" id="IPR053167">
    <property type="entry name" value="Spore_coat_component"/>
</dbReference>
<accession>A0A370K3W6</accession>
<keyword evidence="3" id="KW-1185">Reference proteome</keyword>
<evidence type="ECO:0000313" key="2">
    <source>
        <dbReference type="EMBL" id="RDI97127.1"/>
    </source>
</evidence>
<protein>
    <submittedName>
        <fullName evidence="2">Spore coat U domain-containing protein</fullName>
    </submittedName>
</protein>
<organism evidence="2 3">
    <name type="scientific">Dyella solisilvae</name>
    <dbReference type="NCBI Taxonomy" id="1920168"/>
    <lineage>
        <taxon>Bacteria</taxon>
        <taxon>Pseudomonadati</taxon>
        <taxon>Pseudomonadota</taxon>
        <taxon>Gammaproteobacteria</taxon>
        <taxon>Lysobacterales</taxon>
        <taxon>Rhodanobacteraceae</taxon>
        <taxon>Dyella</taxon>
    </lineage>
</organism>
<name>A0A370K3W6_9GAMM</name>
<dbReference type="Pfam" id="PF05229">
    <property type="entry name" value="SCPU"/>
    <property type="match status" value="2"/>
</dbReference>
<dbReference type="AlphaFoldDB" id="A0A370K3W6"/>